<gene>
    <name evidence="4" type="ORF">F3N42_07680</name>
</gene>
<evidence type="ECO:0000256" key="2">
    <source>
        <dbReference type="ARBA" id="ARBA00022763"/>
    </source>
</evidence>
<dbReference type="InterPro" id="IPR001126">
    <property type="entry name" value="UmuC"/>
</dbReference>
<dbReference type="InterPro" id="IPR050356">
    <property type="entry name" value="SulA_CellDiv_inhibitor"/>
</dbReference>
<dbReference type="PANTHER" id="PTHR35369">
    <property type="entry name" value="BLR3025 PROTEIN-RELATED"/>
    <property type="match status" value="1"/>
</dbReference>
<dbReference type="CDD" id="cd03468">
    <property type="entry name" value="PolY_like"/>
    <property type="match status" value="1"/>
</dbReference>
<dbReference type="InterPro" id="IPR043502">
    <property type="entry name" value="DNA/RNA_pol_sf"/>
</dbReference>
<dbReference type="Pfam" id="PF00817">
    <property type="entry name" value="IMS"/>
    <property type="match status" value="1"/>
</dbReference>
<sequence>MPEAWLAVWLPRLALDLVTRAGQPAVTAMAITEAHRGRAVIVDMNDPAAGHGVRPGMPVTAALGLCGELVLRERNLAAEEQALQRLAAWAYQYSSRVSVGDGEHVLYLEAGASQRLFGAAAALASRLADELAALGYQARTGTAPTPAAARLAARLGQDIADREQLEQCLARLPLEQLDLSSTERRSLLRMGFRTTGEILGLPRAELARRLDPPLLARLDRLRGLRPDPRPAWHPSAHYRAHLDLAAEVHQAQGLLFPLQRMVQELCGVLRGGDQGIQQLDIRLALRKGRHRFSLGLQSPGRDEARMVSLLRERLEHLRLPSPALAIDLHVARLLPFEAPAGDLFGQAADDEAGDSLRTVLERLGARLGDAAITGLGGVEEHRPEYSWTQPPPGEDSPCPALPHRPTWLCQPPRRCDVGQYRVLAGPERIEAGWWDGHDCRRDYYVMRDPDGATVWVYREFKPAPGWYLQGIFG</sequence>
<keyword evidence="2" id="KW-0227">DNA damage</keyword>
<dbReference type="GO" id="GO:0006281">
    <property type="term" value="P:DNA repair"/>
    <property type="evidence" value="ECO:0007669"/>
    <property type="project" value="InterPro"/>
</dbReference>
<comment type="caution">
    <text evidence="4">The sequence shown here is derived from an EMBL/GenBank/DDBJ whole genome shotgun (WGS) entry which is preliminary data.</text>
</comment>
<evidence type="ECO:0000259" key="3">
    <source>
        <dbReference type="Pfam" id="PF00817"/>
    </source>
</evidence>
<dbReference type="RefSeq" id="WP_150863832.1">
    <property type="nucleotide sequence ID" value="NZ_VYXP01000004.1"/>
</dbReference>
<reference evidence="4 5" key="1">
    <citation type="submission" date="2019-09" db="EMBL/GenBank/DDBJ databases">
        <title>Wenzhouxiangella sp. Genome sequencing and assembly.</title>
        <authorList>
            <person name="Zhang R."/>
        </authorList>
    </citation>
    <scope>NUCLEOTIDE SEQUENCE [LARGE SCALE GENOMIC DNA]</scope>
    <source>
        <strain evidence="4 5">W260</strain>
    </source>
</reference>
<organism evidence="4 5">
    <name type="scientific">Marinihelvus fidelis</name>
    <dbReference type="NCBI Taxonomy" id="2613842"/>
    <lineage>
        <taxon>Bacteria</taxon>
        <taxon>Pseudomonadati</taxon>
        <taxon>Pseudomonadota</taxon>
        <taxon>Gammaproteobacteria</taxon>
        <taxon>Chromatiales</taxon>
        <taxon>Wenzhouxiangellaceae</taxon>
        <taxon>Marinihelvus</taxon>
    </lineage>
</organism>
<keyword evidence="5" id="KW-1185">Reference proteome</keyword>
<dbReference type="SUPFAM" id="SSF56672">
    <property type="entry name" value="DNA/RNA polymerases"/>
    <property type="match status" value="1"/>
</dbReference>
<dbReference type="Gene3D" id="3.30.70.270">
    <property type="match status" value="1"/>
</dbReference>
<evidence type="ECO:0000313" key="4">
    <source>
        <dbReference type="EMBL" id="KAA9132042.1"/>
    </source>
</evidence>
<protein>
    <submittedName>
        <fullName evidence="4">DNA polymerase Y family protein</fullName>
    </submittedName>
</protein>
<proteinExistence type="inferred from homology"/>
<comment type="similarity">
    <text evidence="1">Belongs to the DNA polymerase type-Y family.</text>
</comment>
<evidence type="ECO:0000256" key="1">
    <source>
        <dbReference type="ARBA" id="ARBA00010945"/>
    </source>
</evidence>
<dbReference type="Gene3D" id="3.40.1170.60">
    <property type="match status" value="1"/>
</dbReference>
<evidence type="ECO:0000313" key="5">
    <source>
        <dbReference type="Proteomes" id="UP000325372"/>
    </source>
</evidence>
<dbReference type="PANTHER" id="PTHR35369:SF2">
    <property type="entry name" value="BLR3025 PROTEIN"/>
    <property type="match status" value="1"/>
</dbReference>
<dbReference type="InterPro" id="IPR043128">
    <property type="entry name" value="Rev_trsase/Diguanyl_cyclase"/>
</dbReference>
<dbReference type="AlphaFoldDB" id="A0A5N0TAP7"/>
<dbReference type="EMBL" id="VYXP01000004">
    <property type="protein sequence ID" value="KAA9132042.1"/>
    <property type="molecule type" value="Genomic_DNA"/>
</dbReference>
<name>A0A5N0TAP7_9GAMM</name>
<feature type="domain" description="UmuC" evidence="3">
    <location>
        <begin position="30"/>
        <end position="153"/>
    </location>
</feature>
<accession>A0A5N0TAP7</accession>
<dbReference type="Proteomes" id="UP000325372">
    <property type="component" value="Unassembled WGS sequence"/>
</dbReference>